<feature type="transmembrane region" description="Helical" evidence="1">
    <location>
        <begin position="147"/>
        <end position="167"/>
    </location>
</feature>
<organism evidence="2">
    <name type="scientific">Cacopsylla melanoneura</name>
    <dbReference type="NCBI Taxonomy" id="428564"/>
    <lineage>
        <taxon>Eukaryota</taxon>
        <taxon>Metazoa</taxon>
        <taxon>Ecdysozoa</taxon>
        <taxon>Arthropoda</taxon>
        <taxon>Hexapoda</taxon>
        <taxon>Insecta</taxon>
        <taxon>Pterygota</taxon>
        <taxon>Neoptera</taxon>
        <taxon>Paraneoptera</taxon>
        <taxon>Hemiptera</taxon>
        <taxon>Sternorrhyncha</taxon>
        <taxon>Psylloidea</taxon>
        <taxon>Psyllidae</taxon>
        <taxon>Psyllinae</taxon>
        <taxon>Cacopsylla</taxon>
    </lineage>
</organism>
<reference evidence="2" key="1">
    <citation type="submission" date="2021-05" db="EMBL/GenBank/DDBJ databases">
        <authorList>
            <person name="Alioto T."/>
            <person name="Alioto T."/>
            <person name="Gomez Garrido J."/>
        </authorList>
    </citation>
    <scope>NUCLEOTIDE SEQUENCE</scope>
</reference>
<protein>
    <submittedName>
        <fullName evidence="2">Uncharacterized protein</fullName>
    </submittedName>
</protein>
<evidence type="ECO:0000313" key="2">
    <source>
        <dbReference type="EMBL" id="CAG6744215.1"/>
    </source>
</evidence>
<evidence type="ECO:0000256" key="1">
    <source>
        <dbReference type="SAM" id="Phobius"/>
    </source>
</evidence>
<accession>A0A8D8ZB09</accession>
<feature type="transmembrane region" description="Helical" evidence="1">
    <location>
        <begin position="71"/>
        <end position="91"/>
    </location>
</feature>
<feature type="transmembrane region" description="Helical" evidence="1">
    <location>
        <begin position="31"/>
        <end position="51"/>
    </location>
</feature>
<dbReference type="AlphaFoldDB" id="A0A8D8ZB09"/>
<dbReference type="EMBL" id="HBUF01462258">
    <property type="protein sequence ID" value="CAG6744215.1"/>
    <property type="molecule type" value="Transcribed_RNA"/>
</dbReference>
<keyword evidence="1" id="KW-0472">Membrane</keyword>
<feature type="transmembrane region" description="Helical" evidence="1">
    <location>
        <begin position="6"/>
        <end position="24"/>
    </location>
</feature>
<keyword evidence="1" id="KW-1133">Transmembrane helix</keyword>
<keyword evidence="1" id="KW-0812">Transmembrane</keyword>
<feature type="transmembrane region" description="Helical" evidence="1">
    <location>
        <begin position="187"/>
        <end position="210"/>
    </location>
</feature>
<name>A0A8D8ZB09_9HEMI</name>
<sequence length="227" mass="25717">MVNPPYRLYIGIGTIGVVLELVLVLGFPLSLYLTIFAFAHVLSATITFIPLSVTVSNATYSIRTVVRIIDILLANSLHYYFLLPLHLCILFHPRPFSFFLHLSCSCIPSSFHLYFMSFLPPFFFSFFIRFSTFISPLLLCVPSSSTVLSAILVYLACFSFILSFASLTDADDLFPALWVKNRSFPPFPWVQYLPVFFFQLLFSCSFCTYLPSLPPLSLFVPIGFSSD</sequence>
<proteinExistence type="predicted"/>
<feature type="transmembrane region" description="Helical" evidence="1">
    <location>
        <begin position="122"/>
        <end position="140"/>
    </location>
</feature>